<accession>A0A507AWS9</accession>
<dbReference type="PROSITE" id="PS00141">
    <property type="entry name" value="ASP_PROTEASE"/>
    <property type="match status" value="1"/>
</dbReference>
<feature type="signal peptide" evidence="5">
    <location>
        <begin position="1"/>
        <end position="21"/>
    </location>
</feature>
<evidence type="ECO:0000259" key="6">
    <source>
        <dbReference type="PROSITE" id="PS51767"/>
    </source>
</evidence>
<evidence type="ECO:0000313" key="7">
    <source>
        <dbReference type="EMBL" id="TPX10884.1"/>
    </source>
</evidence>
<dbReference type="InterPro" id="IPR034164">
    <property type="entry name" value="Pepsin-like_dom"/>
</dbReference>
<evidence type="ECO:0000256" key="5">
    <source>
        <dbReference type="SAM" id="SignalP"/>
    </source>
</evidence>
<reference evidence="7 8" key="1">
    <citation type="submission" date="2019-06" db="EMBL/GenBank/DDBJ databases">
        <title>Draft genome sequence of the filamentous fungus Phialemoniopsis curvata isolated from diesel fuel.</title>
        <authorList>
            <person name="Varaljay V.A."/>
            <person name="Lyon W.J."/>
            <person name="Crouch A.L."/>
            <person name="Drake C.E."/>
            <person name="Hollomon J.M."/>
            <person name="Nadeau L.J."/>
            <person name="Nunn H.S."/>
            <person name="Stevenson B.S."/>
            <person name="Bojanowski C.L."/>
            <person name="Crookes-Goodson W.J."/>
        </authorList>
    </citation>
    <scope>NUCLEOTIDE SEQUENCE [LARGE SCALE GENOMIC DNA]</scope>
    <source>
        <strain evidence="7 8">D216</strain>
    </source>
</reference>
<feature type="chain" id="PRO_5021273123" description="Peptidase A1 domain-containing protein" evidence="5">
    <location>
        <begin position="22"/>
        <end position="421"/>
    </location>
</feature>
<feature type="active site" evidence="3">
    <location>
        <position position="307"/>
    </location>
</feature>
<keyword evidence="4" id="KW-0378">Hydrolase</keyword>
<dbReference type="GO" id="GO:0004190">
    <property type="term" value="F:aspartic-type endopeptidase activity"/>
    <property type="evidence" value="ECO:0007669"/>
    <property type="project" value="UniProtKB-KW"/>
</dbReference>
<name>A0A507AWS9_9PEZI</name>
<dbReference type="InterPro" id="IPR001461">
    <property type="entry name" value="Aspartic_peptidase_A1"/>
</dbReference>
<feature type="domain" description="Peptidase A1" evidence="6">
    <location>
        <begin position="93"/>
        <end position="417"/>
    </location>
</feature>
<dbReference type="InterPro" id="IPR001969">
    <property type="entry name" value="Aspartic_peptidase_AS"/>
</dbReference>
<evidence type="ECO:0000256" key="3">
    <source>
        <dbReference type="PIRSR" id="PIRSR601461-1"/>
    </source>
</evidence>
<comment type="similarity">
    <text evidence="1 4">Belongs to the peptidase A1 family.</text>
</comment>
<dbReference type="InterPro" id="IPR033121">
    <property type="entry name" value="PEPTIDASE_A1"/>
</dbReference>
<dbReference type="PRINTS" id="PR00792">
    <property type="entry name" value="PEPSIN"/>
</dbReference>
<sequence length="421" mass="45169">MARSLMHCLLGSLIAAGLALAAPVEEHHEKRAPQIASISNTLPLRKESYQQKEGSSPSSVFRNHRALNFNIAADDPEAAHNGKALAARNQIAYITDVKAGPGTYQLIIDTGSSDTWFVKKGFQCRNYRKQPIPLEQCMFGPEFQGDFPGGKIAGQRFSIAYGDGNGPYLQGEMGYSDMTVSGMTVPKQQIALATTGAWDGDGVTSGILGLGLPALTEAFNGTSDNAANLVTYDPFVTTVVKQDVPPIFSLALARESNRSFLSFGGVPPEAKTDGNWATTKILKPDGFVWNTPSGTNQTARSPMIIVDSGTTLNLLPYQIAQAINNAFVPRAALDSQMGGWFVPCDAKAPDLGVTIGGKTIWTNPSNMILPQVRHPITGECATGIGATNGFPYILGDTFMQELVSVFDISDKMELRFAKRTD</sequence>
<dbReference type="RefSeq" id="XP_030992595.1">
    <property type="nucleotide sequence ID" value="XM_031142906.1"/>
</dbReference>
<evidence type="ECO:0000256" key="4">
    <source>
        <dbReference type="RuleBase" id="RU000454"/>
    </source>
</evidence>
<dbReference type="Gene3D" id="2.40.70.10">
    <property type="entry name" value="Acid Proteases"/>
    <property type="match status" value="2"/>
</dbReference>
<dbReference type="STRING" id="1093900.A0A507AWS9"/>
<evidence type="ECO:0000256" key="2">
    <source>
        <dbReference type="ARBA" id="ARBA00022750"/>
    </source>
</evidence>
<feature type="active site" evidence="3">
    <location>
        <position position="109"/>
    </location>
</feature>
<dbReference type="SUPFAM" id="SSF50630">
    <property type="entry name" value="Acid proteases"/>
    <property type="match status" value="1"/>
</dbReference>
<dbReference type="AlphaFoldDB" id="A0A507AWS9"/>
<dbReference type="InterPro" id="IPR021109">
    <property type="entry name" value="Peptidase_aspartic_dom_sf"/>
</dbReference>
<gene>
    <name evidence="7" type="ORF">E0L32_008090</name>
</gene>
<keyword evidence="8" id="KW-1185">Reference proteome</keyword>
<dbReference type="InParanoid" id="A0A507AWS9"/>
<keyword evidence="2 4" id="KW-0064">Aspartyl protease</keyword>
<proteinExistence type="inferred from homology"/>
<dbReference type="Pfam" id="PF00026">
    <property type="entry name" value="Asp"/>
    <property type="match status" value="1"/>
</dbReference>
<dbReference type="PROSITE" id="PS51767">
    <property type="entry name" value="PEPTIDASE_A1"/>
    <property type="match status" value="1"/>
</dbReference>
<dbReference type="CDD" id="cd05471">
    <property type="entry name" value="pepsin_like"/>
    <property type="match status" value="1"/>
</dbReference>
<evidence type="ECO:0000313" key="8">
    <source>
        <dbReference type="Proteomes" id="UP000319257"/>
    </source>
</evidence>
<comment type="caution">
    <text evidence="7">The sequence shown here is derived from an EMBL/GenBank/DDBJ whole genome shotgun (WGS) entry which is preliminary data.</text>
</comment>
<dbReference type="PANTHER" id="PTHR47966:SF47">
    <property type="entry name" value="ENDOPEPTIDASE, PUTATIVE (AFU_ORTHOLOGUE AFUA_3G01220)-RELATED"/>
    <property type="match status" value="1"/>
</dbReference>
<dbReference type="PANTHER" id="PTHR47966">
    <property type="entry name" value="BETA-SITE APP-CLEAVING ENZYME, ISOFORM A-RELATED"/>
    <property type="match status" value="1"/>
</dbReference>
<dbReference type="EMBL" id="SKBQ01000052">
    <property type="protein sequence ID" value="TPX10884.1"/>
    <property type="molecule type" value="Genomic_DNA"/>
</dbReference>
<dbReference type="GO" id="GO:0000324">
    <property type="term" value="C:fungal-type vacuole"/>
    <property type="evidence" value="ECO:0007669"/>
    <property type="project" value="TreeGrafter"/>
</dbReference>
<evidence type="ECO:0000256" key="1">
    <source>
        <dbReference type="ARBA" id="ARBA00007447"/>
    </source>
</evidence>
<organism evidence="7 8">
    <name type="scientific">Thyridium curvatum</name>
    <dbReference type="NCBI Taxonomy" id="1093900"/>
    <lineage>
        <taxon>Eukaryota</taxon>
        <taxon>Fungi</taxon>
        <taxon>Dikarya</taxon>
        <taxon>Ascomycota</taxon>
        <taxon>Pezizomycotina</taxon>
        <taxon>Sordariomycetes</taxon>
        <taxon>Sordariomycetidae</taxon>
        <taxon>Thyridiales</taxon>
        <taxon>Thyridiaceae</taxon>
        <taxon>Thyridium</taxon>
    </lineage>
</organism>
<dbReference type="OrthoDB" id="15189at2759"/>
<dbReference type="Proteomes" id="UP000319257">
    <property type="component" value="Unassembled WGS sequence"/>
</dbReference>
<keyword evidence="4" id="KW-0645">Protease</keyword>
<protein>
    <recommendedName>
        <fullName evidence="6">Peptidase A1 domain-containing protein</fullName>
    </recommendedName>
</protein>
<dbReference type="GO" id="GO:0006508">
    <property type="term" value="P:proteolysis"/>
    <property type="evidence" value="ECO:0007669"/>
    <property type="project" value="UniProtKB-KW"/>
</dbReference>
<dbReference type="GeneID" id="41975537"/>
<keyword evidence="5" id="KW-0732">Signal</keyword>